<feature type="compositionally biased region" description="Polar residues" evidence="1">
    <location>
        <begin position="39"/>
        <end position="51"/>
    </location>
</feature>
<proteinExistence type="predicted"/>
<feature type="compositionally biased region" description="Low complexity" evidence="1">
    <location>
        <begin position="19"/>
        <end position="32"/>
    </location>
</feature>
<sequence length="329" mass="35948">MVFIVFIIIAVLYFAFKSGSSGSSHSNSNSGNPTRDNDSGNSNRTSPCNNGSHSPSASSSSTSRATSYGRKQTVSSHPATSSQTSLEANINVFPFSSPDQKFMALVLKMGEKYHLVSSDSRQIVAEVNGHNVVFRYSDHSYMVDGSYVPSITQAMQMYGPNIYSNVPVDVLARAAARGTAMHNAIERYEAFGISNYSPELEGYKRLKSAYGLTPIGMEAIVVISDELGKPLCAGRLDFLLFTGRPNSLAIMDLKRTSTYHVGNVATQLNLYKKGFEQCFGITIDKLVCLRLRDYVAEYHNVCIGDEMAEHILGCLSRDSGYLGRVAQAY</sequence>
<gene>
    <name evidence="2" type="ORF">SDC9_112786</name>
</gene>
<name>A0A645BL07_9ZZZZ</name>
<dbReference type="AlphaFoldDB" id="A0A645BL07"/>
<comment type="caution">
    <text evidence="2">The sequence shown here is derived from an EMBL/GenBank/DDBJ whole genome shotgun (WGS) entry which is preliminary data.</text>
</comment>
<feature type="compositionally biased region" description="Low complexity" evidence="1">
    <location>
        <begin position="52"/>
        <end position="67"/>
    </location>
</feature>
<protein>
    <submittedName>
        <fullName evidence="2">Uncharacterized protein</fullName>
    </submittedName>
</protein>
<evidence type="ECO:0000313" key="2">
    <source>
        <dbReference type="EMBL" id="MPM65882.1"/>
    </source>
</evidence>
<dbReference type="EMBL" id="VSSQ01020769">
    <property type="protein sequence ID" value="MPM65882.1"/>
    <property type="molecule type" value="Genomic_DNA"/>
</dbReference>
<feature type="compositionally biased region" description="Polar residues" evidence="1">
    <location>
        <begin position="69"/>
        <end position="82"/>
    </location>
</feature>
<organism evidence="2">
    <name type="scientific">bioreactor metagenome</name>
    <dbReference type="NCBI Taxonomy" id="1076179"/>
    <lineage>
        <taxon>unclassified sequences</taxon>
        <taxon>metagenomes</taxon>
        <taxon>ecological metagenomes</taxon>
    </lineage>
</organism>
<reference evidence="2" key="1">
    <citation type="submission" date="2019-08" db="EMBL/GenBank/DDBJ databases">
        <authorList>
            <person name="Kucharzyk K."/>
            <person name="Murdoch R.W."/>
            <person name="Higgins S."/>
            <person name="Loffler F."/>
        </authorList>
    </citation>
    <scope>NUCLEOTIDE SEQUENCE</scope>
</reference>
<feature type="region of interest" description="Disordered" evidence="1">
    <location>
        <begin position="19"/>
        <end position="82"/>
    </location>
</feature>
<evidence type="ECO:0000256" key="1">
    <source>
        <dbReference type="SAM" id="MobiDB-lite"/>
    </source>
</evidence>
<accession>A0A645BL07</accession>